<dbReference type="InterPro" id="IPR036890">
    <property type="entry name" value="HATPase_C_sf"/>
</dbReference>
<sequence>MLFPDEIRSSGVRADPTEIAGLRVVTRRWLAKLPLSEDQRQDILLASYEALANAVEHAYAPDDAHGTLDYEATYLPNEGEVVVRVVDHGSWHDAVDSDARRSRGHGLTLIRNLASDVQVSAGPKGTVVEMRWVLEETDRAENDRVGDDRAGDDRAGDELSSHDAS</sequence>
<accession>A0AAU7UZN7</accession>
<dbReference type="GO" id="GO:0005524">
    <property type="term" value="F:ATP binding"/>
    <property type="evidence" value="ECO:0007669"/>
    <property type="project" value="UniProtKB-KW"/>
</dbReference>
<gene>
    <name evidence="4" type="ORF">RBB84_04390</name>
</gene>
<dbReference type="GO" id="GO:0004673">
    <property type="term" value="F:protein histidine kinase activity"/>
    <property type="evidence" value="ECO:0007669"/>
    <property type="project" value="UniProtKB-EC"/>
</dbReference>
<dbReference type="RefSeq" id="WP_019288991.1">
    <property type="nucleotide sequence ID" value="NZ_CP132970.1"/>
</dbReference>
<dbReference type="KEGG" id="rhox:RBB84_04390"/>
<keyword evidence="4" id="KW-0808">Transferase</keyword>
<evidence type="ECO:0000256" key="2">
    <source>
        <dbReference type="SAM" id="MobiDB-lite"/>
    </source>
</evidence>
<dbReference type="GO" id="GO:0004674">
    <property type="term" value="F:protein serine/threonine kinase activity"/>
    <property type="evidence" value="ECO:0007669"/>
    <property type="project" value="UniProtKB-KW"/>
</dbReference>
<reference evidence="4" key="1">
    <citation type="submission" date="2023-08" db="EMBL/GenBank/DDBJ databases">
        <title>The novel hydrolase IpcH responsible for the initial isoprocarb degradation step in Rhodococcus sp. D-6.</title>
        <authorList>
            <person name="Zhu Q."/>
        </authorList>
    </citation>
    <scope>NUCLEOTIDE SEQUENCE</scope>
    <source>
        <strain evidence="4">D-6</strain>
    </source>
</reference>
<keyword evidence="4" id="KW-0067">ATP-binding</keyword>
<protein>
    <submittedName>
        <fullName evidence="4">ATP-binding protein</fullName>
        <ecNumber evidence="4">2.7.13.3</ecNumber>
    </submittedName>
</protein>
<dbReference type="Pfam" id="PF13581">
    <property type="entry name" value="HATPase_c_2"/>
    <property type="match status" value="1"/>
</dbReference>
<evidence type="ECO:0000256" key="1">
    <source>
        <dbReference type="ARBA" id="ARBA00022527"/>
    </source>
</evidence>
<dbReference type="EC" id="2.7.13.3" evidence="4"/>
<keyword evidence="4" id="KW-0547">Nucleotide-binding</keyword>
<dbReference type="CDD" id="cd16936">
    <property type="entry name" value="HATPase_RsbW-like"/>
    <property type="match status" value="1"/>
</dbReference>
<dbReference type="Gene3D" id="3.30.565.10">
    <property type="entry name" value="Histidine kinase-like ATPase, C-terminal domain"/>
    <property type="match status" value="1"/>
</dbReference>
<dbReference type="InterPro" id="IPR050267">
    <property type="entry name" value="Anti-sigma-factor_SerPK"/>
</dbReference>
<dbReference type="InterPro" id="IPR003594">
    <property type="entry name" value="HATPase_dom"/>
</dbReference>
<keyword evidence="1" id="KW-0723">Serine/threonine-protein kinase</keyword>
<organism evidence="4">
    <name type="scientific">Rhodococcus sp. D-6</name>
    <dbReference type="NCBI Taxonomy" id="1387842"/>
    <lineage>
        <taxon>Bacteria</taxon>
        <taxon>Bacillati</taxon>
        <taxon>Actinomycetota</taxon>
        <taxon>Actinomycetes</taxon>
        <taxon>Mycobacteriales</taxon>
        <taxon>Nocardiaceae</taxon>
        <taxon>Rhodococcus</taxon>
    </lineage>
</organism>
<proteinExistence type="predicted"/>
<feature type="domain" description="Histidine kinase/HSP90-like ATPase" evidence="3">
    <location>
        <begin position="13"/>
        <end position="132"/>
    </location>
</feature>
<evidence type="ECO:0000259" key="3">
    <source>
        <dbReference type="Pfam" id="PF13581"/>
    </source>
</evidence>
<feature type="region of interest" description="Disordered" evidence="2">
    <location>
        <begin position="137"/>
        <end position="165"/>
    </location>
</feature>
<dbReference type="EMBL" id="CP132970">
    <property type="protein sequence ID" value="XBW05209.1"/>
    <property type="molecule type" value="Genomic_DNA"/>
</dbReference>
<dbReference type="PANTHER" id="PTHR35526:SF3">
    <property type="entry name" value="ANTI-SIGMA-F FACTOR RSBW"/>
    <property type="match status" value="1"/>
</dbReference>
<name>A0AAU7UZN7_9NOCA</name>
<evidence type="ECO:0000313" key="4">
    <source>
        <dbReference type="EMBL" id="XBW05209.1"/>
    </source>
</evidence>
<dbReference type="SUPFAM" id="SSF55874">
    <property type="entry name" value="ATPase domain of HSP90 chaperone/DNA topoisomerase II/histidine kinase"/>
    <property type="match status" value="1"/>
</dbReference>
<dbReference type="AlphaFoldDB" id="A0AAU7UZN7"/>
<keyword evidence="1" id="KW-0418">Kinase</keyword>
<dbReference type="PANTHER" id="PTHR35526">
    <property type="entry name" value="ANTI-SIGMA-F FACTOR RSBW-RELATED"/>
    <property type="match status" value="1"/>
</dbReference>